<dbReference type="InterPro" id="IPR013324">
    <property type="entry name" value="RNA_pol_sigma_r3/r4-like"/>
</dbReference>
<dbReference type="GO" id="GO:0006352">
    <property type="term" value="P:DNA-templated transcription initiation"/>
    <property type="evidence" value="ECO:0007669"/>
    <property type="project" value="InterPro"/>
</dbReference>
<dbReference type="InterPro" id="IPR013249">
    <property type="entry name" value="RNA_pol_sigma70_r4_t2"/>
</dbReference>
<proteinExistence type="inferred from homology"/>
<dbReference type="KEGG" id="gaw:V144x_50540"/>
<accession>A0A517W2Q8</accession>
<sequence length="189" mass="21885">MKSSRKETQWVLRAQSGDTDALDSLLNAIQEPIYRYIVNLVNNEHLADDILQEVFLLVVRKIYWIKDARAFRPWVYRIASRETFRSLRRERHKPEQPQDPHLLESVEEMSHFVLTDQEIAEALMKLLDQVSPASSAVLNLHYLHEMSLQEVADILEISIGTAKSRLSYGLSTLREKLGPSFRDGQHSTE</sequence>
<protein>
    <submittedName>
        <fullName evidence="8">ECF RNA polymerase sigma factor SigW</fullName>
    </submittedName>
</protein>
<dbReference type="CDD" id="cd06171">
    <property type="entry name" value="Sigma70_r4"/>
    <property type="match status" value="1"/>
</dbReference>
<dbReference type="PANTHER" id="PTHR43133:SF8">
    <property type="entry name" value="RNA POLYMERASE SIGMA FACTOR HI_1459-RELATED"/>
    <property type="match status" value="1"/>
</dbReference>
<evidence type="ECO:0000256" key="2">
    <source>
        <dbReference type="ARBA" id="ARBA00023015"/>
    </source>
</evidence>
<dbReference type="InterPro" id="IPR039425">
    <property type="entry name" value="RNA_pol_sigma-70-like"/>
</dbReference>
<dbReference type="Proteomes" id="UP000318704">
    <property type="component" value="Chromosome"/>
</dbReference>
<dbReference type="AlphaFoldDB" id="A0A517W2Q8"/>
<reference evidence="8 9" key="1">
    <citation type="submission" date="2019-03" db="EMBL/GenBank/DDBJ databases">
        <title>Deep-cultivation of Planctomycetes and their phenomic and genomic characterization uncovers novel biology.</title>
        <authorList>
            <person name="Wiegand S."/>
            <person name="Jogler M."/>
            <person name="Boedeker C."/>
            <person name="Pinto D."/>
            <person name="Vollmers J."/>
            <person name="Rivas-Marin E."/>
            <person name="Kohn T."/>
            <person name="Peeters S.H."/>
            <person name="Heuer A."/>
            <person name="Rast P."/>
            <person name="Oberbeckmann S."/>
            <person name="Bunk B."/>
            <person name="Jeske O."/>
            <person name="Meyerdierks A."/>
            <person name="Storesund J.E."/>
            <person name="Kallscheuer N."/>
            <person name="Luecker S."/>
            <person name="Lage O.M."/>
            <person name="Pohl T."/>
            <person name="Merkel B.J."/>
            <person name="Hornburger P."/>
            <person name="Mueller R.-W."/>
            <person name="Bruemmer F."/>
            <person name="Labrenz M."/>
            <person name="Spormann A.M."/>
            <person name="Op den Camp H."/>
            <person name="Overmann J."/>
            <person name="Amann R."/>
            <person name="Jetten M.S.M."/>
            <person name="Mascher T."/>
            <person name="Medema M.H."/>
            <person name="Devos D.P."/>
            <person name="Kaster A.-K."/>
            <person name="Ovreas L."/>
            <person name="Rohde M."/>
            <person name="Galperin M.Y."/>
            <person name="Jogler C."/>
        </authorList>
    </citation>
    <scope>NUCLEOTIDE SEQUENCE [LARGE SCALE GENOMIC DNA]</scope>
    <source>
        <strain evidence="8 9">V144</strain>
    </source>
</reference>
<name>A0A517W2Q8_9PLAN</name>
<dbReference type="Pfam" id="PF08281">
    <property type="entry name" value="Sigma70_r4_2"/>
    <property type="match status" value="1"/>
</dbReference>
<dbReference type="Gene3D" id="1.10.1740.10">
    <property type="match status" value="1"/>
</dbReference>
<keyword evidence="5" id="KW-0804">Transcription</keyword>
<dbReference type="PANTHER" id="PTHR43133">
    <property type="entry name" value="RNA POLYMERASE ECF-TYPE SIGMA FACTO"/>
    <property type="match status" value="1"/>
</dbReference>
<dbReference type="InterPro" id="IPR036388">
    <property type="entry name" value="WH-like_DNA-bd_sf"/>
</dbReference>
<dbReference type="InterPro" id="IPR013325">
    <property type="entry name" value="RNA_pol_sigma_r2"/>
</dbReference>
<dbReference type="GO" id="GO:0003677">
    <property type="term" value="F:DNA binding"/>
    <property type="evidence" value="ECO:0007669"/>
    <property type="project" value="UniProtKB-KW"/>
</dbReference>
<dbReference type="EMBL" id="CP037920">
    <property type="protein sequence ID" value="QDT99542.1"/>
    <property type="molecule type" value="Genomic_DNA"/>
</dbReference>
<evidence type="ECO:0000313" key="8">
    <source>
        <dbReference type="EMBL" id="QDT99542.1"/>
    </source>
</evidence>
<dbReference type="GO" id="GO:0016987">
    <property type="term" value="F:sigma factor activity"/>
    <property type="evidence" value="ECO:0007669"/>
    <property type="project" value="UniProtKB-KW"/>
</dbReference>
<gene>
    <name evidence="8" type="primary">sigW_9</name>
    <name evidence="8" type="ORF">V144x_50540</name>
</gene>
<dbReference type="RefSeq" id="WP_144989161.1">
    <property type="nucleotide sequence ID" value="NZ_CP037920.1"/>
</dbReference>
<dbReference type="SUPFAM" id="SSF88659">
    <property type="entry name" value="Sigma3 and sigma4 domains of RNA polymerase sigma factors"/>
    <property type="match status" value="1"/>
</dbReference>
<dbReference type="NCBIfam" id="TIGR02937">
    <property type="entry name" value="sigma70-ECF"/>
    <property type="match status" value="1"/>
</dbReference>
<feature type="domain" description="RNA polymerase sigma factor 70 region 4 type 2" evidence="7">
    <location>
        <begin position="121"/>
        <end position="170"/>
    </location>
</feature>
<dbReference type="InterPro" id="IPR007627">
    <property type="entry name" value="RNA_pol_sigma70_r2"/>
</dbReference>
<dbReference type="Pfam" id="PF04542">
    <property type="entry name" value="Sigma70_r2"/>
    <property type="match status" value="1"/>
</dbReference>
<evidence type="ECO:0000256" key="4">
    <source>
        <dbReference type="ARBA" id="ARBA00023125"/>
    </source>
</evidence>
<keyword evidence="4" id="KW-0238">DNA-binding</keyword>
<evidence type="ECO:0000259" key="7">
    <source>
        <dbReference type="Pfam" id="PF08281"/>
    </source>
</evidence>
<evidence type="ECO:0000256" key="5">
    <source>
        <dbReference type="ARBA" id="ARBA00023163"/>
    </source>
</evidence>
<evidence type="ECO:0000313" key="9">
    <source>
        <dbReference type="Proteomes" id="UP000318704"/>
    </source>
</evidence>
<dbReference type="SUPFAM" id="SSF88946">
    <property type="entry name" value="Sigma2 domain of RNA polymerase sigma factors"/>
    <property type="match status" value="1"/>
</dbReference>
<dbReference type="InterPro" id="IPR014284">
    <property type="entry name" value="RNA_pol_sigma-70_dom"/>
</dbReference>
<keyword evidence="2" id="KW-0805">Transcription regulation</keyword>
<dbReference type="Gene3D" id="1.10.10.10">
    <property type="entry name" value="Winged helix-like DNA-binding domain superfamily/Winged helix DNA-binding domain"/>
    <property type="match status" value="1"/>
</dbReference>
<organism evidence="8 9">
    <name type="scientific">Gimesia aquarii</name>
    <dbReference type="NCBI Taxonomy" id="2527964"/>
    <lineage>
        <taxon>Bacteria</taxon>
        <taxon>Pseudomonadati</taxon>
        <taxon>Planctomycetota</taxon>
        <taxon>Planctomycetia</taxon>
        <taxon>Planctomycetales</taxon>
        <taxon>Planctomycetaceae</taxon>
        <taxon>Gimesia</taxon>
    </lineage>
</organism>
<evidence type="ECO:0000256" key="1">
    <source>
        <dbReference type="ARBA" id="ARBA00010641"/>
    </source>
</evidence>
<keyword evidence="3" id="KW-0731">Sigma factor</keyword>
<evidence type="ECO:0000259" key="6">
    <source>
        <dbReference type="Pfam" id="PF04542"/>
    </source>
</evidence>
<comment type="similarity">
    <text evidence="1">Belongs to the sigma-70 factor family. ECF subfamily.</text>
</comment>
<feature type="domain" description="RNA polymerase sigma-70 region 2" evidence="6">
    <location>
        <begin position="29"/>
        <end position="91"/>
    </location>
</feature>
<evidence type="ECO:0000256" key="3">
    <source>
        <dbReference type="ARBA" id="ARBA00023082"/>
    </source>
</evidence>